<keyword evidence="4" id="KW-0732">Signal</keyword>
<dbReference type="STRING" id="70667.A0A183TDD5"/>
<dbReference type="EC" id="3.4.24.-" evidence="4"/>
<feature type="binding site" evidence="3">
    <location>
        <position position="106"/>
    </location>
    <ligand>
        <name>Zn(2+)</name>
        <dbReference type="ChEBI" id="CHEBI:29105"/>
        <note>catalytic</note>
    </ligand>
</feature>
<evidence type="ECO:0000259" key="6">
    <source>
        <dbReference type="PROSITE" id="PS51864"/>
    </source>
</evidence>
<dbReference type="SMART" id="SM00254">
    <property type="entry name" value="ShKT"/>
    <property type="match status" value="3"/>
</dbReference>
<dbReference type="Pfam" id="PF01549">
    <property type="entry name" value="ShK"/>
    <property type="match status" value="3"/>
</dbReference>
<dbReference type="PRINTS" id="PR00480">
    <property type="entry name" value="ASTACIN"/>
</dbReference>
<dbReference type="PANTHER" id="PTHR10127">
    <property type="entry name" value="DISCOIDIN, CUB, EGF, LAMININ , AND ZINC METALLOPROTEASE DOMAIN CONTAINING"/>
    <property type="match status" value="1"/>
</dbReference>
<dbReference type="PANTHER" id="PTHR10127:SF850">
    <property type="entry name" value="METALLOENDOPEPTIDASE"/>
    <property type="match status" value="1"/>
</dbReference>
<dbReference type="PROSITE" id="PS51670">
    <property type="entry name" value="SHKT"/>
    <property type="match status" value="2"/>
</dbReference>
<comment type="cofactor">
    <cofactor evidence="3 4">
        <name>Zn(2+)</name>
        <dbReference type="ChEBI" id="CHEBI:29105"/>
    </cofactor>
    <text evidence="3 4">Binds 1 zinc ion per subunit.</text>
</comment>
<reference evidence="9" key="1">
    <citation type="submission" date="2016-06" db="UniProtKB">
        <authorList>
            <consortium name="WormBaseParasite"/>
        </authorList>
    </citation>
    <scope>IDENTIFICATION</scope>
</reference>
<evidence type="ECO:0000313" key="8">
    <source>
        <dbReference type="Proteomes" id="UP000275846"/>
    </source>
</evidence>
<keyword evidence="3 4" id="KW-0378">Hydrolase</keyword>
<evidence type="ECO:0000313" key="7">
    <source>
        <dbReference type="EMBL" id="VDM00869.1"/>
    </source>
</evidence>
<dbReference type="EMBL" id="UYSU01039013">
    <property type="protein sequence ID" value="VDM00869.1"/>
    <property type="molecule type" value="Genomic_DNA"/>
</dbReference>
<keyword evidence="3 4" id="KW-0645">Protease</keyword>
<dbReference type="InterPro" id="IPR001506">
    <property type="entry name" value="Peptidase_M12A"/>
</dbReference>
<name>A0A183TDD5_SCHSO</name>
<dbReference type="OrthoDB" id="291007at2759"/>
<evidence type="ECO:0000259" key="5">
    <source>
        <dbReference type="PROSITE" id="PS51670"/>
    </source>
</evidence>
<comment type="caution">
    <text evidence="2">Lacks conserved residue(s) required for the propagation of feature annotation.</text>
</comment>
<evidence type="ECO:0000256" key="3">
    <source>
        <dbReference type="PROSITE-ProRule" id="PRU01211"/>
    </source>
</evidence>
<protein>
    <recommendedName>
        <fullName evidence="4">Metalloendopeptidase</fullName>
        <ecNumber evidence="4">3.4.24.-</ecNumber>
    </recommendedName>
</protein>
<dbReference type="Pfam" id="PF01400">
    <property type="entry name" value="Astacin"/>
    <property type="match status" value="1"/>
</dbReference>
<evidence type="ECO:0000256" key="4">
    <source>
        <dbReference type="RuleBase" id="RU361183"/>
    </source>
</evidence>
<dbReference type="SMART" id="SM00235">
    <property type="entry name" value="ZnMc"/>
    <property type="match status" value="1"/>
</dbReference>
<evidence type="ECO:0000256" key="2">
    <source>
        <dbReference type="PROSITE-ProRule" id="PRU01005"/>
    </source>
</evidence>
<dbReference type="SUPFAM" id="SSF55486">
    <property type="entry name" value="Metalloproteases ('zincins'), catalytic domain"/>
    <property type="match status" value="1"/>
</dbReference>
<evidence type="ECO:0000313" key="9">
    <source>
        <dbReference type="WBParaSite" id="SSLN_0001503001-mRNA-1"/>
    </source>
</evidence>
<keyword evidence="3 4" id="KW-0479">Metal-binding</keyword>
<dbReference type="GO" id="GO:0006508">
    <property type="term" value="P:proteolysis"/>
    <property type="evidence" value="ECO:0007669"/>
    <property type="project" value="UniProtKB-KW"/>
</dbReference>
<feature type="chain" id="PRO_5043073830" description="Metalloendopeptidase" evidence="4">
    <location>
        <begin position="27"/>
        <end position="399"/>
    </location>
</feature>
<dbReference type="InterPro" id="IPR006026">
    <property type="entry name" value="Peptidase_Metallo"/>
</dbReference>
<dbReference type="Gene3D" id="1.10.10.1940">
    <property type="match status" value="1"/>
</dbReference>
<sequence length="399" mass="45672">MNPHRLVKCDGRLLVLLLVLLPDSGAANEGEHPPFLYDKTGLQRKPRAAVPIKAIRWPNGVVAYKIDAHLFSMFLQRTKCYAAMFFFFIKYGLYMHELGHVIGLDHEHIRADRDNFVDVSLEGVPRDYWGFYARKNQAELRIYGTPYDLQSVMHYGPGSFSIHANKSPLTVRDPAVRHILREVYTKDISFWDAKAINQHYECAIDMSICLSLTHMLLFVPSNKTSEKCKKPPPCLPPGYVDKNCKCQVPAVFSKRRCTDLLSITECTTLANQLECYRNASYMAVKCRNTCGFCYKESFAQIEKPKRKCDDFHVKCPLWQKGEQCTKNANYMRLMCAMSCGLCVDPAKQTTENPAACRDTYIYPNDCKEWAARGECQRNPFWMAHNCAESCGRCSQRTTT</sequence>
<dbReference type="InterPro" id="IPR003582">
    <property type="entry name" value="ShKT_dom"/>
</dbReference>
<feature type="active site" evidence="3">
    <location>
        <position position="97"/>
    </location>
</feature>
<comment type="function">
    <text evidence="1">Metalloprotease.</text>
</comment>
<proteinExistence type="predicted"/>
<feature type="signal peptide" evidence="4">
    <location>
        <begin position="1"/>
        <end position="26"/>
    </location>
</feature>
<feature type="domain" description="ShKT" evidence="5">
    <location>
        <begin position="356"/>
        <end position="393"/>
    </location>
</feature>
<dbReference type="GO" id="GO:0008270">
    <property type="term" value="F:zinc ion binding"/>
    <property type="evidence" value="ECO:0007669"/>
    <property type="project" value="UniProtKB-UniRule"/>
</dbReference>
<dbReference type="Proteomes" id="UP000275846">
    <property type="component" value="Unassembled WGS sequence"/>
</dbReference>
<dbReference type="GO" id="GO:0004222">
    <property type="term" value="F:metalloendopeptidase activity"/>
    <property type="evidence" value="ECO:0007669"/>
    <property type="project" value="UniProtKB-UniRule"/>
</dbReference>
<dbReference type="PROSITE" id="PS51864">
    <property type="entry name" value="ASTACIN"/>
    <property type="match status" value="1"/>
</dbReference>
<accession>A0A183TDD5</accession>
<dbReference type="Gene3D" id="3.40.390.10">
    <property type="entry name" value="Collagenase (Catalytic Domain)"/>
    <property type="match status" value="1"/>
</dbReference>
<dbReference type="AlphaFoldDB" id="A0A183TDD5"/>
<feature type="binding site" evidence="3">
    <location>
        <position position="100"/>
    </location>
    <ligand>
        <name>Zn(2+)</name>
        <dbReference type="ChEBI" id="CHEBI:29105"/>
        <note>catalytic</note>
    </ligand>
</feature>
<evidence type="ECO:0000256" key="1">
    <source>
        <dbReference type="ARBA" id="ARBA00002657"/>
    </source>
</evidence>
<feature type="domain" description="Peptidase M12A" evidence="6">
    <location>
        <begin position="89"/>
        <end position="203"/>
    </location>
</feature>
<dbReference type="InterPro" id="IPR024079">
    <property type="entry name" value="MetalloPept_cat_dom_sf"/>
</dbReference>
<reference evidence="7 8" key="2">
    <citation type="submission" date="2018-11" db="EMBL/GenBank/DDBJ databases">
        <authorList>
            <consortium name="Pathogen Informatics"/>
        </authorList>
    </citation>
    <scope>NUCLEOTIDE SEQUENCE [LARGE SCALE GENOMIC DNA]</scope>
    <source>
        <strain evidence="7 8">NST_G2</strain>
    </source>
</reference>
<organism evidence="9">
    <name type="scientific">Schistocephalus solidus</name>
    <name type="common">Tapeworm</name>
    <dbReference type="NCBI Taxonomy" id="70667"/>
    <lineage>
        <taxon>Eukaryota</taxon>
        <taxon>Metazoa</taxon>
        <taxon>Spiralia</taxon>
        <taxon>Lophotrochozoa</taxon>
        <taxon>Platyhelminthes</taxon>
        <taxon>Cestoda</taxon>
        <taxon>Eucestoda</taxon>
        <taxon>Diphyllobothriidea</taxon>
        <taxon>Diphyllobothriidae</taxon>
        <taxon>Schistocephalus</taxon>
    </lineage>
</organism>
<dbReference type="WBParaSite" id="SSLN_0001503001-mRNA-1">
    <property type="protein sequence ID" value="SSLN_0001503001-mRNA-1"/>
    <property type="gene ID" value="SSLN_0001503001"/>
</dbReference>
<keyword evidence="3 4" id="KW-0862">Zinc</keyword>
<gene>
    <name evidence="7" type="ORF">SSLN_LOCUS14483</name>
</gene>
<feature type="domain" description="ShKT" evidence="5">
    <location>
        <begin position="257"/>
        <end position="293"/>
    </location>
</feature>
<keyword evidence="3 4" id="KW-0482">Metalloprotease</keyword>
<feature type="binding site" evidence="3">
    <location>
        <position position="96"/>
    </location>
    <ligand>
        <name>Zn(2+)</name>
        <dbReference type="ChEBI" id="CHEBI:29105"/>
        <note>catalytic</note>
    </ligand>
</feature>
<keyword evidence="8" id="KW-1185">Reference proteome</keyword>